<proteinExistence type="predicted"/>
<organism evidence="1 2">
    <name type="scientific">Streptomyces lavendulocolor</name>
    <dbReference type="NCBI Taxonomy" id="67316"/>
    <lineage>
        <taxon>Bacteria</taxon>
        <taxon>Bacillati</taxon>
        <taxon>Actinomycetota</taxon>
        <taxon>Actinomycetes</taxon>
        <taxon>Kitasatosporales</taxon>
        <taxon>Streptomycetaceae</taxon>
        <taxon>Streptomyces</taxon>
    </lineage>
</organism>
<dbReference type="Proteomes" id="UP001550378">
    <property type="component" value="Unassembled WGS sequence"/>
</dbReference>
<name>A0ABV2WH26_9ACTN</name>
<comment type="caution">
    <text evidence="1">The sequence shown here is derived from an EMBL/GenBank/DDBJ whole genome shotgun (WGS) entry which is preliminary data.</text>
</comment>
<accession>A0ABV2WH26</accession>
<protein>
    <submittedName>
        <fullName evidence="1">Uncharacterized protein</fullName>
    </submittedName>
</protein>
<dbReference type="EMBL" id="JBEXZR010000076">
    <property type="protein sequence ID" value="MEU0712660.1"/>
    <property type="molecule type" value="Genomic_DNA"/>
</dbReference>
<keyword evidence="2" id="KW-1185">Reference proteome</keyword>
<sequence>MTECTNEDRADWAAIALTAYTEQAPASLFPAPDRAERVRLGVVAAEAMARTVFRNPVEQVVDGEESAERVIGDLITYVFCLADEQASPDALTRAAEELRSTAYPVTLAALCEVAAAEAERVAAMLAALFEAAEAFGCDVPAMIDSSREWFELLKEAEEAEEADNAVSM</sequence>
<gene>
    <name evidence="1" type="ORF">ABZ508_35455</name>
</gene>
<reference evidence="1 2" key="1">
    <citation type="submission" date="2024-06" db="EMBL/GenBank/DDBJ databases">
        <title>The Natural Products Discovery Center: Release of the First 8490 Sequenced Strains for Exploring Actinobacteria Biosynthetic Diversity.</title>
        <authorList>
            <person name="Kalkreuter E."/>
            <person name="Kautsar S.A."/>
            <person name="Yang D."/>
            <person name="Bader C.D."/>
            <person name="Teijaro C.N."/>
            <person name="Fluegel L."/>
            <person name="Davis C.M."/>
            <person name="Simpson J.R."/>
            <person name="Lauterbach L."/>
            <person name="Steele A.D."/>
            <person name="Gui C."/>
            <person name="Meng S."/>
            <person name="Li G."/>
            <person name="Viehrig K."/>
            <person name="Ye F."/>
            <person name="Su P."/>
            <person name="Kiefer A.F."/>
            <person name="Nichols A."/>
            <person name="Cepeda A.J."/>
            <person name="Yan W."/>
            <person name="Fan B."/>
            <person name="Jiang Y."/>
            <person name="Adhikari A."/>
            <person name="Zheng C.-J."/>
            <person name="Schuster L."/>
            <person name="Cowan T.M."/>
            <person name="Smanski M.J."/>
            <person name="Chevrette M.G."/>
            <person name="De Carvalho L.P.S."/>
            <person name="Shen B."/>
        </authorList>
    </citation>
    <scope>NUCLEOTIDE SEQUENCE [LARGE SCALE GENOMIC DNA]</scope>
    <source>
        <strain evidence="1 2">NPDC006337</strain>
    </source>
</reference>
<evidence type="ECO:0000313" key="2">
    <source>
        <dbReference type="Proteomes" id="UP001550378"/>
    </source>
</evidence>
<dbReference type="RefSeq" id="WP_359659681.1">
    <property type="nucleotide sequence ID" value="NZ_JBEXZP010000673.1"/>
</dbReference>
<evidence type="ECO:0000313" key="1">
    <source>
        <dbReference type="EMBL" id="MEU0712660.1"/>
    </source>
</evidence>